<organism evidence="4 5">
    <name type="scientific">Nocardioides simplex</name>
    <name type="common">Arthrobacter simplex</name>
    <dbReference type="NCBI Taxonomy" id="2045"/>
    <lineage>
        <taxon>Bacteria</taxon>
        <taxon>Bacillati</taxon>
        <taxon>Actinomycetota</taxon>
        <taxon>Actinomycetes</taxon>
        <taxon>Propionibacteriales</taxon>
        <taxon>Nocardioidaceae</taxon>
        <taxon>Pimelobacter</taxon>
    </lineage>
</organism>
<feature type="domain" description="Bacterial repeat" evidence="3">
    <location>
        <begin position="304"/>
        <end position="370"/>
    </location>
</feature>
<comment type="caution">
    <text evidence="4">The sequence shown here is derived from an EMBL/GenBank/DDBJ whole genome shotgun (WGS) entry which is preliminary data.</text>
</comment>
<feature type="transmembrane region" description="Helical" evidence="2">
    <location>
        <begin position="12"/>
        <end position="30"/>
    </location>
</feature>
<protein>
    <recommendedName>
        <fullName evidence="3">Bacterial repeat domain-containing protein</fullName>
    </recommendedName>
</protein>
<feature type="compositionally biased region" description="Basic and acidic residues" evidence="1">
    <location>
        <begin position="107"/>
        <end position="117"/>
    </location>
</feature>
<sequence>MTCLPATGGPAAGLLLLGVALVAVGLVLAFPRRTTRVLTASLLVLAVVGASTLTPTEAHAASQDCVPGGSGGDPGWSDAGAGAEADGPFDVTYSPGRGGRITGPAEQRVRAGQDAEPVRAVADAGHRFTGWSDGVTTPRRHDRDVDADLHVSARFAPLQHTLTYLAGPGGTLGGTTPQRVDHGSSGTAVTAVPDAGQRFVRWSDGSTTNPRTDTDVTADLTVTAEFASATHRVRYLAGAGGAVTGDVDQTVAHGADATPVTALAGASHHFVRWSDGSTTNPRTDAAVVADLTVTAEFAVTVHRLQYVAGPGGSLTGDLDQQVQHGASGSAVTAVPDPGRTFVQWSDGSTDNPRTDTGVIADATLTAVFATQTYVLTYAAGPGGSVSPASPQVVDHGSNGPSVTAAPLTGYRFVRWSDGSTANPRTDTGVTANLTVTAEFAVRTYTVTYAAGAGGSLGGTTPQTVDHGTGTTPVTAVPDPGFRFVRWSDGSTTNPRTDNPVTADLTVTAEFAVRTYDVRYLAGPGGSVSGDTDQTVEHGADATAVTAVPDAGYRFVQWSDGSTTNPRTDAAVVADLTVTAEFDDALDLAVHESARGALTTTTPRDLVVTNPGAVEAEYVLVPTNTGAGTTDLTVAVAGNAPMPAANPGGTAAAADPHATARRDAVALAQAARGSTGTGTPLSPPARLPSGTPAVGDPLRLNVDLDGSCTTGLAATATVQAVGTHVVIASDDSNPVGGFLDTDYTELLTTLDAMVPGVTGALGDLTDRDANGRVVVLVTRAVNELTPPATSTSEYVYSRPRDLLGQTACPTSNVGEIVYAMAPDPTGAVNSNVRTLSSVKGQIPTGLAHELGHQIMDGVRIDAGTPLDGTWLAEAVADSALDAAFYARSVGLTPLQNIVLSNVTTGPNASHRVAAFNTYINADFGRYRPWLQAPTVNSVLAGTPSQASRGSAWAFLGYAADRKSGGSLSARTAFLRSLVTGPGTGTATLTAALGEAPERWLEDFAVAAYTDDLVEAGPLGTSGPFAMLSWSFRSLYGGLGGYPLATSALDADTSITRIYAPRGGSRHVLFRVAAGATATLTLTALTVNPEIGYRLVRLR</sequence>
<feature type="transmembrane region" description="Helical" evidence="2">
    <location>
        <begin position="37"/>
        <end position="54"/>
    </location>
</feature>
<dbReference type="AlphaFoldDB" id="A0A7J5DWJ2"/>
<gene>
    <name evidence="4" type="ORF">F9L07_21365</name>
</gene>
<keyword evidence="2" id="KW-0812">Transmembrane</keyword>
<evidence type="ECO:0000313" key="5">
    <source>
        <dbReference type="Proteomes" id="UP000449906"/>
    </source>
</evidence>
<keyword evidence="2" id="KW-1133">Transmembrane helix</keyword>
<feature type="domain" description="Bacterial repeat" evidence="3">
    <location>
        <begin position="90"/>
        <end position="157"/>
    </location>
</feature>
<accession>A0A7J5DWJ2</accession>
<feature type="domain" description="Bacterial repeat" evidence="3">
    <location>
        <begin position="444"/>
        <end position="511"/>
    </location>
</feature>
<keyword evidence="2" id="KW-0472">Membrane</keyword>
<feature type="domain" description="Bacterial repeat" evidence="3">
    <location>
        <begin position="515"/>
        <end position="583"/>
    </location>
</feature>
<evidence type="ECO:0000256" key="2">
    <source>
        <dbReference type="SAM" id="Phobius"/>
    </source>
</evidence>
<reference evidence="4 5" key="1">
    <citation type="submission" date="2019-09" db="EMBL/GenBank/DDBJ databases">
        <title>Pimelobacter sp. isolated from Paulinella.</title>
        <authorList>
            <person name="Jeong S.E."/>
        </authorList>
    </citation>
    <scope>NUCLEOTIDE SEQUENCE [LARGE SCALE GENOMIC DNA]</scope>
    <source>
        <strain evidence="4 5">Pch-N</strain>
    </source>
</reference>
<evidence type="ECO:0000313" key="4">
    <source>
        <dbReference type="EMBL" id="KAB2809560.1"/>
    </source>
</evidence>
<dbReference type="InterPro" id="IPR044060">
    <property type="entry name" value="Bacterial_rp_domain"/>
</dbReference>
<name>A0A7J5DWJ2_NOCSI</name>
<evidence type="ECO:0000256" key="1">
    <source>
        <dbReference type="SAM" id="MobiDB-lite"/>
    </source>
</evidence>
<evidence type="ECO:0000259" key="3">
    <source>
        <dbReference type="Pfam" id="PF18998"/>
    </source>
</evidence>
<dbReference type="EMBL" id="WBVM01000002">
    <property type="protein sequence ID" value="KAB2809560.1"/>
    <property type="molecule type" value="Genomic_DNA"/>
</dbReference>
<dbReference type="Proteomes" id="UP000449906">
    <property type="component" value="Unassembled WGS sequence"/>
</dbReference>
<feature type="domain" description="Bacterial repeat" evidence="3">
    <location>
        <begin position="373"/>
        <end position="440"/>
    </location>
</feature>
<dbReference type="Pfam" id="PF18998">
    <property type="entry name" value="Flg_new_2"/>
    <property type="match status" value="7"/>
</dbReference>
<feature type="domain" description="Bacterial repeat" evidence="3">
    <location>
        <begin position="233"/>
        <end position="298"/>
    </location>
</feature>
<feature type="region of interest" description="Disordered" evidence="1">
    <location>
        <begin position="56"/>
        <end position="123"/>
    </location>
</feature>
<dbReference type="RefSeq" id="WP_151581730.1">
    <property type="nucleotide sequence ID" value="NZ_WBVM01000002.1"/>
</dbReference>
<feature type="region of interest" description="Disordered" evidence="1">
    <location>
        <begin position="669"/>
        <end position="693"/>
    </location>
</feature>
<proteinExistence type="predicted"/>
<feature type="domain" description="Bacterial repeat" evidence="3">
    <location>
        <begin position="161"/>
        <end position="228"/>
    </location>
</feature>